<accession>A0ABV3SJ81</accession>
<dbReference type="EMBL" id="JBDPGJ010000003">
    <property type="protein sequence ID" value="MEX0406812.1"/>
    <property type="molecule type" value="Genomic_DNA"/>
</dbReference>
<evidence type="ECO:0000313" key="4">
    <source>
        <dbReference type="EMBL" id="MEX0406812.1"/>
    </source>
</evidence>
<dbReference type="InterPro" id="IPR004136">
    <property type="entry name" value="NMO"/>
</dbReference>
<dbReference type="RefSeq" id="WP_367954694.1">
    <property type="nucleotide sequence ID" value="NZ_JBDPGJ010000003.1"/>
</dbReference>
<keyword evidence="2" id="KW-0288">FMN</keyword>
<dbReference type="EC" id="1.13.12.-" evidence="4"/>
<keyword evidence="3 4" id="KW-0560">Oxidoreductase</keyword>
<keyword evidence="5" id="KW-1185">Reference proteome</keyword>
<evidence type="ECO:0000256" key="1">
    <source>
        <dbReference type="ARBA" id="ARBA00022630"/>
    </source>
</evidence>
<evidence type="ECO:0000256" key="3">
    <source>
        <dbReference type="ARBA" id="ARBA00023002"/>
    </source>
</evidence>
<name>A0ABV3SJ81_9HYPH</name>
<gene>
    <name evidence="4" type="ORF">ABGN05_14180</name>
</gene>
<dbReference type="Pfam" id="PF03060">
    <property type="entry name" value="NMO"/>
    <property type="match status" value="2"/>
</dbReference>
<proteinExistence type="predicted"/>
<dbReference type="Proteomes" id="UP001556692">
    <property type="component" value="Unassembled WGS sequence"/>
</dbReference>
<dbReference type="Gene3D" id="3.20.20.70">
    <property type="entry name" value="Aldolase class I"/>
    <property type="match status" value="1"/>
</dbReference>
<dbReference type="SUPFAM" id="SSF51412">
    <property type="entry name" value="Inosine monophosphate dehydrogenase (IMPDH)"/>
    <property type="match status" value="1"/>
</dbReference>
<dbReference type="InterPro" id="IPR013785">
    <property type="entry name" value="Aldolase_TIM"/>
</dbReference>
<evidence type="ECO:0000313" key="5">
    <source>
        <dbReference type="Proteomes" id="UP001556692"/>
    </source>
</evidence>
<organism evidence="4 5">
    <name type="scientific">Aquibium pacificus</name>
    <dbReference type="NCBI Taxonomy" id="3153579"/>
    <lineage>
        <taxon>Bacteria</taxon>
        <taxon>Pseudomonadati</taxon>
        <taxon>Pseudomonadota</taxon>
        <taxon>Alphaproteobacteria</taxon>
        <taxon>Hyphomicrobiales</taxon>
        <taxon>Phyllobacteriaceae</taxon>
        <taxon>Aquibium</taxon>
    </lineage>
</organism>
<keyword evidence="1" id="KW-0285">Flavoprotein</keyword>
<reference evidence="4 5" key="1">
    <citation type="submission" date="2024-05" db="EMBL/GenBank/DDBJ databases">
        <authorList>
            <person name="Jiang F."/>
        </authorList>
    </citation>
    <scope>NUCLEOTIDE SEQUENCE [LARGE SCALE GENOMIC DNA]</scope>
    <source>
        <strain evidence="4 5">LZ166</strain>
    </source>
</reference>
<protein>
    <submittedName>
        <fullName evidence="4">Nitronate monooxygenase</fullName>
        <ecNumber evidence="4">1.13.12.-</ecNumber>
    </submittedName>
</protein>
<dbReference type="CDD" id="cd04730">
    <property type="entry name" value="NPD_like"/>
    <property type="match status" value="1"/>
</dbReference>
<sequence>MFETPITRDFGLATPIVNAGMAMIARPELAAAVSNAGGLGTIGCDISPPDVLRDLVRETRSLTDRPFGVDLIGDFVTGEHIDVVIEERVALVIFFWTLPDAEQVRRIRASGTKVWIQVGSVAEADDAVALGIDALIVQGAEAGGHNRSEASSMTLFPRLRRLHPDLPMLLAGGVVDGVTMAAALVLGADAVWCGSRFLAAAESAAHPDYKHHALKADVGDTVLTSIYGPEWPGQPMRAILNEGARVAIGGHADDVHEASSAAVGTTLLHGQRIPLSRYSAILPTQDFDGDIEQTCLTAGQSVGNIDRVMPAAEILRTMTEEATEALARFAERAIAL</sequence>
<dbReference type="PANTHER" id="PTHR32332">
    <property type="entry name" value="2-NITROPROPANE DIOXYGENASE"/>
    <property type="match status" value="1"/>
</dbReference>
<dbReference type="PANTHER" id="PTHR32332:SF20">
    <property type="entry name" value="2-NITROPROPANE DIOXYGENASE-LIKE PROTEIN"/>
    <property type="match status" value="1"/>
</dbReference>
<dbReference type="GO" id="GO:0004497">
    <property type="term" value="F:monooxygenase activity"/>
    <property type="evidence" value="ECO:0007669"/>
    <property type="project" value="UniProtKB-KW"/>
</dbReference>
<comment type="caution">
    <text evidence="4">The sequence shown here is derived from an EMBL/GenBank/DDBJ whole genome shotgun (WGS) entry which is preliminary data.</text>
</comment>
<evidence type="ECO:0000256" key="2">
    <source>
        <dbReference type="ARBA" id="ARBA00022643"/>
    </source>
</evidence>
<keyword evidence="4" id="KW-0503">Monooxygenase</keyword>